<comment type="catalytic activity">
    <reaction evidence="11">
        <text>[(1-&gt;4)-beta-D-glucosyl](n) + UDP-alpha-D-glucose = [(1-&gt;4)-beta-D-glucosyl](n+1) + UDP + H(+)</text>
        <dbReference type="Rhea" id="RHEA:19929"/>
        <dbReference type="Rhea" id="RHEA-COMP:10033"/>
        <dbReference type="Rhea" id="RHEA-COMP:10034"/>
        <dbReference type="ChEBI" id="CHEBI:15378"/>
        <dbReference type="ChEBI" id="CHEBI:18246"/>
        <dbReference type="ChEBI" id="CHEBI:58223"/>
        <dbReference type="ChEBI" id="CHEBI:58885"/>
        <dbReference type="EC" id="2.4.1.12"/>
    </reaction>
</comment>
<dbReference type="GO" id="GO:0016760">
    <property type="term" value="F:cellulose synthase (UDP-forming) activity"/>
    <property type="evidence" value="ECO:0007669"/>
    <property type="project" value="UniProtKB-EC"/>
</dbReference>
<evidence type="ECO:0000256" key="1">
    <source>
        <dbReference type="ARBA" id="ARBA00004429"/>
    </source>
</evidence>
<evidence type="ECO:0000256" key="8">
    <source>
        <dbReference type="ARBA" id="ARBA00022916"/>
    </source>
</evidence>
<dbReference type="Proteomes" id="UP000216013">
    <property type="component" value="Unassembled WGS sequence"/>
</dbReference>
<keyword evidence="10 12" id="KW-0472">Membrane</keyword>
<dbReference type="Gene3D" id="2.40.10.220">
    <property type="entry name" value="predicted glycosyltransferase like domains"/>
    <property type="match status" value="1"/>
</dbReference>
<evidence type="ECO:0000313" key="16">
    <source>
        <dbReference type="Proteomes" id="UP000216013"/>
    </source>
</evidence>
<keyword evidence="9 12" id="KW-1133">Transmembrane helix</keyword>
<feature type="transmembrane region" description="Helical" evidence="12">
    <location>
        <begin position="388"/>
        <end position="406"/>
    </location>
</feature>
<dbReference type="EC" id="2.4.1.12" evidence="2"/>
<protein>
    <recommendedName>
        <fullName evidence="2">cellulose synthase (UDP-forming)</fullName>
        <ecNumber evidence="2">2.4.1.12</ecNumber>
    </recommendedName>
</protein>
<keyword evidence="4" id="KW-0997">Cell inner membrane</keyword>
<dbReference type="GO" id="GO:0005886">
    <property type="term" value="C:plasma membrane"/>
    <property type="evidence" value="ECO:0007669"/>
    <property type="project" value="UniProtKB-SubCell"/>
</dbReference>
<accession>A0A268AEY0</accession>
<dbReference type="RefSeq" id="WP_095260430.1">
    <property type="nucleotide sequence ID" value="NZ_NPBV01000002.1"/>
</dbReference>
<feature type="domain" description="PilZ" evidence="13">
    <location>
        <begin position="663"/>
        <end position="748"/>
    </location>
</feature>
<dbReference type="SUPFAM" id="SSF53448">
    <property type="entry name" value="Nucleotide-diphospho-sugar transferases"/>
    <property type="match status" value="1"/>
</dbReference>
<dbReference type="PRINTS" id="PR01439">
    <property type="entry name" value="CELLSNTHASEA"/>
</dbReference>
<feature type="transmembrane region" description="Helical" evidence="12">
    <location>
        <begin position="357"/>
        <end position="382"/>
    </location>
</feature>
<reference evidence="15 16" key="1">
    <citation type="submission" date="2017-07" db="EMBL/GenBank/DDBJ databases">
        <title>Isolation and whole genome analysis of endospore-forming bacteria from heroin.</title>
        <authorList>
            <person name="Kalinowski J."/>
            <person name="Ahrens B."/>
            <person name="Al-Dilaimi A."/>
            <person name="Winkler A."/>
            <person name="Wibberg D."/>
            <person name="Schleenbecker U."/>
            <person name="Ruckert C."/>
            <person name="Wolfel R."/>
            <person name="Grass G."/>
        </authorList>
    </citation>
    <scope>NUCLEOTIDE SEQUENCE [LARGE SCALE GENOMIC DNA]</scope>
    <source>
        <strain evidence="15 16">7528</strain>
    </source>
</reference>
<evidence type="ECO:0000256" key="12">
    <source>
        <dbReference type="SAM" id="Phobius"/>
    </source>
</evidence>
<evidence type="ECO:0000256" key="4">
    <source>
        <dbReference type="ARBA" id="ARBA00022519"/>
    </source>
</evidence>
<dbReference type="GO" id="GO:0035438">
    <property type="term" value="F:cyclic-di-GMP binding"/>
    <property type="evidence" value="ECO:0007669"/>
    <property type="project" value="InterPro"/>
</dbReference>
<feature type="transmembrane region" description="Helical" evidence="12">
    <location>
        <begin position="59"/>
        <end position="84"/>
    </location>
</feature>
<dbReference type="GO" id="GO:0030244">
    <property type="term" value="P:cellulose biosynthetic process"/>
    <property type="evidence" value="ECO:0007669"/>
    <property type="project" value="UniProtKB-KW"/>
</dbReference>
<evidence type="ECO:0000256" key="11">
    <source>
        <dbReference type="ARBA" id="ARBA00048682"/>
    </source>
</evidence>
<evidence type="ECO:0000256" key="9">
    <source>
        <dbReference type="ARBA" id="ARBA00022989"/>
    </source>
</evidence>
<evidence type="ECO:0000256" key="2">
    <source>
        <dbReference type="ARBA" id="ARBA00012539"/>
    </source>
</evidence>
<dbReference type="InterPro" id="IPR003919">
    <property type="entry name" value="Cell_synth_A"/>
</dbReference>
<name>A0A268AEY0_9BACI</name>
<keyword evidence="3" id="KW-1003">Cell membrane</keyword>
<feature type="transmembrane region" description="Helical" evidence="12">
    <location>
        <begin position="6"/>
        <end position="23"/>
    </location>
</feature>
<dbReference type="Pfam" id="PF13632">
    <property type="entry name" value="Glyco_trans_2_3"/>
    <property type="match status" value="1"/>
</dbReference>
<feature type="transmembrane region" description="Helical" evidence="12">
    <location>
        <begin position="468"/>
        <end position="487"/>
    </location>
</feature>
<feature type="transmembrane region" description="Helical" evidence="12">
    <location>
        <begin position="30"/>
        <end position="47"/>
    </location>
</feature>
<organism evidence="15 16">
    <name type="scientific">Terribacillus saccharophilus</name>
    <dbReference type="NCBI Taxonomy" id="361277"/>
    <lineage>
        <taxon>Bacteria</taxon>
        <taxon>Bacillati</taxon>
        <taxon>Bacillota</taxon>
        <taxon>Bacilli</taxon>
        <taxon>Bacillales</taxon>
        <taxon>Bacillaceae</taxon>
        <taxon>Terribacillus</taxon>
    </lineage>
</organism>
<dbReference type="Pfam" id="PF07238">
    <property type="entry name" value="PilZ"/>
    <property type="match status" value="1"/>
</dbReference>
<evidence type="ECO:0000256" key="10">
    <source>
        <dbReference type="ARBA" id="ARBA00023136"/>
    </source>
</evidence>
<feature type="transmembrane region" description="Helical" evidence="12">
    <location>
        <begin position="499"/>
        <end position="521"/>
    </location>
</feature>
<evidence type="ECO:0000259" key="13">
    <source>
        <dbReference type="Pfam" id="PF07238"/>
    </source>
</evidence>
<evidence type="ECO:0000256" key="5">
    <source>
        <dbReference type="ARBA" id="ARBA00022676"/>
    </source>
</evidence>
<evidence type="ECO:0000256" key="6">
    <source>
        <dbReference type="ARBA" id="ARBA00022679"/>
    </source>
</evidence>
<feature type="domain" description="Glycosyltransferase 2-like" evidence="14">
    <location>
        <begin position="185"/>
        <end position="394"/>
    </location>
</feature>
<evidence type="ECO:0000259" key="14">
    <source>
        <dbReference type="Pfam" id="PF13632"/>
    </source>
</evidence>
<dbReference type="InterPro" id="IPR009875">
    <property type="entry name" value="PilZ_domain"/>
</dbReference>
<keyword evidence="6" id="KW-0808">Transferase</keyword>
<evidence type="ECO:0000313" key="15">
    <source>
        <dbReference type="EMBL" id="PAD22671.1"/>
    </source>
</evidence>
<gene>
    <name evidence="15" type="ORF">CHH64_02875</name>
</gene>
<dbReference type="InterPro" id="IPR001173">
    <property type="entry name" value="Glyco_trans_2-like"/>
</dbReference>
<keyword evidence="5" id="KW-0328">Glycosyltransferase</keyword>
<comment type="subcellular location">
    <subcellularLocation>
        <location evidence="1">Cell inner membrane</location>
        <topology evidence="1">Multi-pass membrane protein</topology>
    </subcellularLocation>
</comment>
<dbReference type="InterPro" id="IPR029044">
    <property type="entry name" value="Nucleotide-diphossugar_trans"/>
</dbReference>
<dbReference type="EMBL" id="NPBV01000002">
    <property type="protein sequence ID" value="PAD22671.1"/>
    <property type="molecule type" value="Genomic_DNA"/>
</dbReference>
<dbReference type="CDD" id="cd06421">
    <property type="entry name" value="CESA_CelA_like"/>
    <property type="match status" value="1"/>
</dbReference>
<evidence type="ECO:0000256" key="7">
    <source>
        <dbReference type="ARBA" id="ARBA00022692"/>
    </source>
</evidence>
<dbReference type="PANTHER" id="PTHR43867:SF2">
    <property type="entry name" value="CELLULOSE SYNTHASE CATALYTIC SUBUNIT A [UDP-FORMING]"/>
    <property type="match status" value="1"/>
</dbReference>
<comment type="caution">
    <text evidence="15">The sequence shown here is derived from an EMBL/GenBank/DDBJ whole genome shotgun (WGS) entry which is preliminary data.</text>
</comment>
<dbReference type="SUPFAM" id="SSF141371">
    <property type="entry name" value="PilZ domain-like"/>
    <property type="match status" value="2"/>
</dbReference>
<proteinExistence type="predicted"/>
<dbReference type="GO" id="GO:0006011">
    <property type="term" value="P:UDP-alpha-D-glucose metabolic process"/>
    <property type="evidence" value="ECO:0007669"/>
    <property type="project" value="InterPro"/>
</dbReference>
<dbReference type="Gene3D" id="3.90.550.10">
    <property type="entry name" value="Spore Coat Polysaccharide Biosynthesis Protein SpsA, Chain A"/>
    <property type="match status" value="1"/>
</dbReference>
<dbReference type="InterPro" id="IPR050321">
    <property type="entry name" value="Glycosyltr_2/OpgH_subfam"/>
</dbReference>
<keyword evidence="7 12" id="KW-0812">Transmembrane</keyword>
<evidence type="ECO:0000256" key="3">
    <source>
        <dbReference type="ARBA" id="ARBA00022475"/>
    </source>
</evidence>
<dbReference type="PANTHER" id="PTHR43867">
    <property type="entry name" value="CELLULOSE SYNTHASE CATALYTIC SUBUNIT A [UDP-FORMING]"/>
    <property type="match status" value="1"/>
</dbReference>
<dbReference type="AlphaFoldDB" id="A0A268AEY0"/>
<keyword evidence="8" id="KW-0135">Cellulose biosynthesis</keyword>
<sequence length="752" mass="86584">MQTSEIIWLIASTVVLFVLYGLARKHLAAKYLLLAVFLAINLVYLIWRTAFTLPTVGILSLILGILLLVTEWAGYLQSVVFTILSWKPFQRKIIPLSEFQELPTVDVYIATYNEPADLLRRTIAASQMMTYPKNKLKIYVCDDGRRADIRQLTESMGAYYLDRPDNKHQKAGNLNHAMTKTDGEIIVTMDADMVPRANFLERTLGYFTDEKVSFIQAPQVFYNADAFQYNLFFEDNITNEQDFFMRRLEEGKDRFNATMYVGSNALFRRSALEKIGGFATGVITEDMATGMLLQTNGQKTVFVNETLAVGLSPETYADLLKQRDRWCRGNIQVIRKWNPLTIKGLSFMQRLLYMDGIHYWFFGIYKMVYLLAPLLFLLFSIYSLQTDFTTLVMFWLPAFLSSQLAFRRMADNKRSTIWSHIYEVALAPYMAVSVLTELFFRKSIKFNVTRKGILNNRRHFLWRTSTPYVILLAMSIISLIMIGIDLYTPIQLYDSVDMLYINIFWVLYNAVALVMALIISVERPRFREAERFDVTLEAELQDSMNDRTHPIRIIDLSEYGARLELLDTKAAHLLSAGNALTLSSGSLRGLKLHKHWVSQQGKSYYAGVSFEDVTQEQYRALVKILFVDAPDIYSSREYVNSTLLNATSRFFRQTRAEPKQSERQSIRETISVPGILYFADKGKVETTLVDYSLSGCQIELRKPIQPGLVLRLHADHNSFRESDVRVQWVQKRGRKYLAGLRFLTETADSDTA</sequence>